<evidence type="ECO:0000313" key="2">
    <source>
        <dbReference type="Proteomes" id="UP000053676"/>
    </source>
</evidence>
<feature type="non-terminal residue" evidence="1">
    <location>
        <position position="1"/>
    </location>
</feature>
<dbReference type="AlphaFoldDB" id="W2TE84"/>
<name>W2TE84_NECAM</name>
<evidence type="ECO:0000313" key="1">
    <source>
        <dbReference type="EMBL" id="ETN79899.1"/>
    </source>
</evidence>
<dbReference type="EMBL" id="KI659293">
    <property type="protein sequence ID" value="ETN79899.1"/>
    <property type="molecule type" value="Genomic_DNA"/>
</dbReference>
<dbReference type="KEGG" id="nai:NECAME_18057"/>
<reference evidence="2" key="1">
    <citation type="journal article" date="2014" name="Nat. Genet.">
        <title>Genome of the human hookworm Necator americanus.</title>
        <authorList>
            <person name="Tang Y.T."/>
            <person name="Gao X."/>
            <person name="Rosa B.A."/>
            <person name="Abubucker S."/>
            <person name="Hallsworth-Pepin K."/>
            <person name="Martin J."/>
            <person name="Tyagi R."/>
            <person name="Heizer E."/>
            <person name="Zhang X."/>
            <person name="Bhonagiri-Palsikar V."/>
            <person name="Minx P."/>
            <person name="Warren W.C."/>
            <person name="Wang Q."/>
            <person name="Zhan B."/>
            <person name="Hotez P.J."/>
            <person name="Sternberg P.W."/>
            <person name="Dougall A."/>
            <person name="Gaze S.T."/>
            <person name="Mulvenna J."/>
            <person name="Sotillo J."/>
            <person name="Ranganathan S."/>
            <person name="Rabelo E.M."/>
            <person name="Wilson R.K."/>
            <person name="Felgner P.L."/>
            <person name="Bethony J."/>
            <person name="Hawdon J.M."/>
            <person name="Gasser R.B."/>
            <person name="Loukas A."/>
            <person name="Mitreva M."/>
        </authorList>
    </citation>
    <scope>NUCLEOTIDE SEQUENCE [LARGE SCALE GENOMIC DNA]</scope>
</reference>
<organism evidence="1 2">
    <name type="scientific">Necator americanus</name>
    <name type="common">Human hookworm</name>
    <dbReference type="NCBI Taxonomy" id="51031"/>
    <lineage>
        <taxon>Eukaryota</taxon>
        <taxon>Metazoa</taxon>
        <taxon>Ecdysozoa</taxon>
        <taxon>Nematoda</taxon>
        <taxon>Chromadorea</taxon>
        <taxon>Rhabditida</taxon>
        <taxon>Rhabditina</taxon>
        <taxon>Rhabditomorpha</taxon>
        <taxon>Strongyloidea</taxon>
        <taxon>Ancylostomatidae</taxon>
        <taxon>Bunostominae</taxon>
        <taxon>Necator</taxon>
    </lineage>
</organism>
<keyword evidence="2" id="KW-1185">Reference proteome</keyword>
<proteinExistence type="predicted"/>
<dbReference type="Proteomes" id="UP000053676">
    <property type="component" value="Unassembled WGS sequence"/>
</dbReference>
<protein>
    <submittedName>
        <fullName evidence="1">Uncharacterized protein</fullName>
    </submittedName>
</protein>
<gene>
    <name evidence="1" type="ORF">NECAME_18057</name>
</gene>
<accession>W2TE84</accession>
<sequence length="119" mass="13471">VEFHLICCVSFIYLWLQRVLRRHRPISFPRVMSNFILYCTVVVFIVVDASDTSCSEEDDDTTSPASDFIVKESEAVPGNPLTRSLLKEKAEQSNPRFKREWGAGVAFDGLFRLGDIAAK</sequence>